<evidence type="ECO:0000313" key="2">
    <source>
        <dbReference type="Proteomes" id="UP000735302"/>
    </source>
</evidence>
<dbReference type="Proteomes" id="UP000735302">
    <property type="component" value="Unassembled WGS sequence"/>
</dbReference>
<protein>
    <submittedName>
        <fullName evidence="1">Uncharacterized protein</fullName>
    </submittedName>
</protein>
<proteinExistence type="predicted"/>
<gene>
    <name evidence="1" type="ORF">PoB_003493800</name>
</gene>
<accession>A0AAV4ANS6</accession>
<dbReference type="AlphaFoldDB" id="A0AAV4ANS6"/>
<reference evidence="1 2" key="1">
    <citation type="journal article" date="2021" name="Elife">
        <title>Chloroplast acquisition without the gene transfer in kleptoplastic sea slugs, Plakobranchus ocellatus.</title>
        <authorList>
            <person name="Maeda T."/>
            <person name="Takahashi S."/>
            <person name="Yoshida T."/>
            <person name="Shimamura S."/>
            <person name="Takaki Y."/>
            <person name="Nagai Y."/>
            <person name="Toyoda A."/>
            <person name="Suzuki Y."/>
            <person name="Arimoto A."/>
            <person name="Ishii H."/>
            <person name="Satoh N."/>
            <person name="Nishiyama T."/>
            <person name="Hasebe M."/>
            <person name="Maruyama T."/>
            <person name="Minagawa J."/>
            <person name="Obokata J."/>
            <person name="Shigenobu S."/>
        </authorList>
    </citation>
    <scope>NUCLEOTIDE SEQUENCE [LARGE SCALE GENOMIC DNA]</scope>
</reference>
<organism evidence="1 2">
    <name type="scientific">Plakobranchus ocellatus</name>
    <dbReference type="NCBI Taxonomy" id="259542"/>
    <lineage>
        <taxon>Eukaryota</taxon>
        <taxon>Metazoa</taxon>
        <taxon>Spiralia</taxon>
        <taxon>Lophotrochozoa</taxon>
        <taxon>Mollusca</taxon>
        <taxon>Gastropoda</taxon>
        <taxon>Heterobranchia</taxon>
        <taxon>Euthyneura</taxon>
        <taxon>Panpulmonata</taxon>
        <taxon>Sacoglossa</taxon>
        <taxon>Placobranchoidea</taxon>
        <taxon>Plakobranchidae</taxon>
        <taxon>Plakobranchus</taxon>
    </lineage>
</organism>
<dbReference type="EMBL" id="BLXT01003952">
    <property type="protein sequence ID" value="GFO08433.1"/>
    <property type="molecule type" value="Genomic_DNA"/>
</dbReference>
<name>A0AAV4ANS6_9GAST</name>
<sequence length="98" mass="10728">MSDPNVSTLFDQWSEPADRALLRRVPGLVSHGCWLYSLSQVRQTTTDLAVDLCIQQCDLSGHPSGQSTVCGARTRDRGVPADLRMNLLFTFATDASSD</sequence>
<comment type="caution">
    <text evidence="1">The sequence shown here is derived from an EMBL/GenBank/DDBJ whole genome shotgun (WGS) entry which is preliminary data.</text>
</comment>
<keyword evidence="2" id="KW-1185">Reference proteome</keyword>
<evidence type="ECO:0000313" key="1">
    <source>
        <dbReference type="EMBL" id="GFO08433.1"/>
    </source>
</evidence>